<dbReference type="AlphaFoldDB" id="A0A0G1MHA2"/>
<dbReference type="EMBL" id="LCJB01000018">
    <property type="protein sequence ID" value="KKT71369.1"/>
    <property type="molecule type" value="Genomic_DNA"/>
</dbReference>
<gene>
    <name evidence="1" type="ORF">UW63_C0018G0004</name>
</gene>
<comment type="caution">
    <text evidence="1">The sequence shown here is derived from an EMBL/GenBank/DDBJ whole genome shotgun (WGS) entry which is preliminary data.</text>
</comment>
<organism evidence="1 2">
    <name type="scientific">Candidatus Uhrbacteria bacterium GW2011_GWF2_44_350</name>
    <dbReference type="NCBI Taxonomy" id="1619000"/>
    <lineage>
        <taxon>Bacteria</taxon>
        <taxon>Candidatus Uhriibacteriota</taxon>
    </lineage>
</organism>
<name>A0A0G1MHA2_9BACT</name>
<protein>
    <submittedName>
        <fullName evidence="1">Uncharacterized protein</fullName>
    </submittedName>
</protein>
<dbReference type="Proteomes" id="UP000034154">
    <property type="component" value="Unassembled WGS sequence"/>
</dbReference>
<sequence length="310" mass="34889">MKKLIIVLLALAVLILAAFFIFKPVPWLTYQNTRYEFSLSYPDSWTFGEASVNNDGQEFVSPDKSIVCRVYGFQNALTNDSGQPQTLSEFVDWFAEGFKAEEIFAKNYTSMAGQPAQELIIDLEGATIRVVFILNEEIGRSLDCVYSSQEVMSEQAKNFEIMQKSFEIEEASNIQVGTNDCSNLLSGAITPFKDLQTFIDSEYTEVTITSREDWDASKLPKQVKNFESQGYVCYPMPLEFDYSEQAGDMLIQPEVKTVEWSCELGYQDWKYLAVGDSVGQQAAEKAGLVCEKESCFADGVTSSEVWFCAK</sequence>
<accession>A0A0G1MHA2</accession>
<evidence type="ECO:0000313" key="1">
    <source>
        <dbReference type="EMBL" id="KKT71369.1"/>
    </source>
</evidence>
<evidence type="ECO:0000313" key="2">
    <source>
        <dbReference type="Proteomes" id="UP000034154"/>
    </source>
</evidence>
<proteinExistence type="predicted"/>
<reference evidence="1 2" key="1">
    <citation type="journal article" date="2015" name="Nature">
        <title>rRNA introns, odd ribosomes, and small enigmatic genomes across a large radiation of phyla.</title>
        <authorList>
            <person name="Brown C.T."/>
            <person name="Hug L.A."/>
            <person name="Thomas B.C."/>
            <person name="Sharon I."/>
            <person name="Castelle C.J."/>
            <person name="Singh A."/>
            <person name="Wilkins M.J."/>
            <person name="Williams K.H."/>
            <person name="Banfield J.F."/>
        </authorList>
    </citation>
    <scope>NUCLEOTIDE SEQUENCE [LARGE SCALE GENOMIC DNA]</scope>
</reference>